<dbReference type="InterPro" id="IPR017259">
    <property type="entry name" value="UCP037672"/>
</dbReference>
<keyword evidence="1" id="KW-0812">Transmembrane</keyword>
<keyword evidence="1" id="KW-0472">Membrane</keyword>
<keyword evidence="4" id="KW-1185">Reference proteome</keyword>
<dbReference type="Proteomes" id="UP001600941">
    <property type="component" value="Unassembled WGS sequence"/>
</dbReference>
<feature type="transmembrane region" description="Helical" evidence="1">
    <location>
        <begin position="72"/>
        <end position="96"/>
    </location>
</feature>
<feature type="transmembrane region" description="Helical" evidence="1">
    <location>
        <begin position="117"/>
        <end position="140"/>
    </location>
</feature>
<comment type="caution">
    <text evidence="3">The sequence shown here is derived from an EMBL/GenBank/DDBJ whole genome shotgun (WGS) entry which is preliminary data.</text>
</comment>
<evidence type="ECO:0000259" key="2">
    <source>
        <dbReference type="Pfam" id="PF10882"/>
    </source>
</evidence>
<organism evidence="3 4">
    <name type="scientific">Blautia parvula</name>
    <dbReference type="NCBI Taxonomy" id="2877527"/>
    <lineage>
        <taxon>Bacteria</taxon>
        <taxon>Bacillati</taxon>
        <taxon>Bacillota</taxon>
        <taxon>Clostridia</taxon>
        <taxon>Lachnospirales</taxon>
        <taxon>Lachnospiraceae</taxon>
        <taxon>Blautia</taxon>
    </lineage>
</organism>
<sequence length="243" mass="26696">MKWILWGLTALTGIIAVILLMGKGSFLIAGYNTSRNKEKYNEKRLCRVVGGGLGVITLVMAAWSIMGDQFPVAAFVISIIAVVAAIQILSNTVCVVKGGAVQEKDRARDKIYRNASFLFTAVILVVVSFVLFTGNVTLVMHEASLEIQVSFWPDHEVPYASVKSVSYTDDLQRGSRKNGIGGPTLQAGYFKNAEFGDYKLYSYTSCDSFVVLDTEQGTVVLNGKDEAATRKLYEEIKEKVQQN</sequence>
<name>A0ABQ0BVY6_9FIRM</name>
<evidence type="ECO:0000313" key="3">
    <source>
        <dbReference type="EMBL" id="GAA6500703.1"/>
    </source>
</evidence>
<dbReference type="Pfam" id="PF10882">
    <property type="entry name" value="bPH_5"/>
    <property type="match status" value="1"/>
</dbReference>
<dbReference type="InterPro" id="IPR027783">
    <property type="entry name" value="Bacterial_PH-related"/>
</dbReference>
<evidence type="ECO:0000313" key="4">
    <source>
        <dbReference type="Proteomes" id="UP001600941"/>
    </source>
</evidence>
<proteinExistence type="predicted"/>
<keyword evidence="1" id="KW-1133">Transmembrane helix</keyword>
<feature type="transmembrane region" description="Helical" evidence="1">
    <location>
        <begin position="6"/>
        <end position="33"/>
    </location>
</feature>
<feature type="transmembrane region" description="Helical" evidence="1">
    <location>
        <begin position="45"/>
        <end position="66"/>
    </location>
</feature>
<gene>
    <name evidence="3" type="ORF">K340107D12_35190</name>
</gene>
<feature type="domain" description="Bacterial Pleckstrin homology" evidence="2">
    <location>
        <begin position="139"/>
        <end position="226"/>
    </location>
</feature>
<evidence type="ECO:0000256" key="1">
    <source>
        <dbReference type="SAM" id="Phobius"/>
    </source>
</evidence>
<dbReference type="Pfam" id="PF12650">
    <property type="entry name" value="DUF3784"/>
    <property type="match status" value="1"/>
</dbReference>
<protein>
    <recommendedName>
        <fullName evidence="2">Bacterial Pleckstrin homology domain-containing protein</fullName>
    </recommendedName>
</protein>
<accession>A0ABQ0BVY6</accession>
<dbReference type="RefSeq" id="WP_227210143.1">
    <property type="nucleotide sequence ID" value="NZ_BAABZQ010000001.1"/>
</dbReference>
<reference evidence="3 4" key="1">
    <citation type="submission" date="2024-04" db="EMBL/GenBank/DDBJ databases">
        <title>Defined microbial consortia suppress multidrug-resistant proinflammatory Enterobacteriaceae via ecological control.</title>
        <authorList>
            <person name="Furuichi M."/>
            <person name="Kawaguchi T."/>
            <person name="Pust M."/>
            <person name="Yasuma K."/>
            <person name="Plichta D."/>
            <person name="Hasegawa N."/>
            <person name="Ohya T."/>
            <person name="Bhattarai S."/>
            <person name="Sasajima S."/>
            <person name="Aoto Y."/>
            <person name="Tuganbaev T."/>
            <person name="Yaginuma M."/>
            <person name="Ueda M."/>
            <person name="Okahashi N."/>
            <person name="Amafuji K."/>
            <person name="Kiridooshi Y."/>
            <person name="Sugita K."/>
            <person name="Strazar M."/>
            <person name="Skelly A."/>
            <person name="Suda W."/>
            <person name="Hattori M."/>
            <person name="Nakamoto N."/>
            <person name="Caballero S."/>
            <person name="Norman J."/>
            <person name="Olle B."/>
            <person name="Tanoue T."/>
            <person name="Arita M."/>
            <person name="Bucci V."/>
            <person name="Atarashi K."/>
            <person name="Xavier R."/>
            <person name="Honda K."/>
        </authorList>
    </citation>
    <scope>NUCLEOTIDE SEQUENCE [LARGE SCALE GENOMIC DNA]</scope>
    <source>
        <strain evidence="4">k34-0107-D12</strain>
    </source>
</reference>
<dbReference type="EMBL" id="BAABZQ010000001">
    <property type="protein sequence ID" value="GAA6500703.1"/>
    <property type="molecule type" value="Genomic_DNA"/>
</dbReference>